<dbReference type="GO" id="GO:0003700">
    <property type="term" value="F:DNA-binding transcription factor activity"/>
    <property type="evidence" value="ECO:0007669"/>
    <property type="project" value="TreeGrafter"/>
</dbReference>
<protein>
    <submittedName>
        <fullName evidence="4">DNA-binding transcriptional regulator, AcrR family</fullName>
    </submittedName>
</protein>
<dbReference type="AlphaFoldDB" id="A0A1I6G0H3"/>
<evidence type="ECO:0000259" key="3">
    <source>
        <dbReference type="PROSITE" id="PS50977"/>
    </source>
</evidence>
<dbReference type="PROSITE" id="PS01081">
    <property type="entry name" value="HTH_TETR_1"/>
    <property type="match status" value="1"/>
</dbReference>
<evidence type="ECO:0000256" key="1">
    <source>
        <dbReference type="ARBA" id="ARBA00023125"/>
    </source>
</evidence>
<sequence>MAPALDGSAFRRYSLNMFSSEKDNPQKPLTPKAEATRARIRDAAMASFVERGYPDTTIRLIAKEAGVSVGNAYYYFPSKEHLVQELYDQQQRDHGDAARPRLVGTTGLVDRLRVFFETGLETVSAYRAVAPGFLSAMVSPDSPINPLSVESSPARDMTIGLLKEVVEGASHRVPDDIAERLPAAIFPMYLALILRWTYDESPDQAKTARLLDTGLRLFAVALPFLRVPGVRGVTRDLLDQIADVRP</sequence>
<evidence type="ECO:0000313" key="4">
    <source>
        <dbReference type="EMBL" id="SFR35679.1"/>
    </source>
</evidence>
<dbReference type="Pfam" id="PF17931">
    <property type="entry name" value="TetR_C_23"/>
    <property type="match status" value="1"/>
</dbReference>
<dbReference type="PANTHER" id="PTHR30055:SF146">
    <property type="entry name" value="HTH-TYPE TRANSCRIPTIONAL DUAL REGULATOR CECR"/>
    <property type="match status" value="1"/>
</dbReference>
<dbReference type="SUPFAM" id="SSF46689">
    <property type="entry name" value="Homeodomain-like"/>
    <property type="match status" value="1"/>
</dbReference>
<feature type="domain" description="HTH tetR-type" evidence="3">
    <location>
        <begin position="34"/>
        <end position="94"/>
    </location>
</feature>
<organism evidence="4 5">
    <name type="scientific">Microbacterium azadirachtae</name>
    <dbReference type="NCBI Taxonomy" id="582680"/>
    <lineage>
        <taxon>Bacteria</taxon>
        <taxon>Bacillati</taxon>
        <taxon>Actinomycetota</taxon>
        <taxon>Actinomycetes</taxon>
        <taxon>Micrococcales</taxon>
        <taxon>Microbacteriaceae</taxon>
        <taxon>Microbacterium</taxon>
    </lineage>
</organism>
<dbReference type="Gene3D" id="1.10.357.10">
    <property type="entry name" value="Tetracycline Repressor, domain 2"/>
    <property type="match status" value="1"/>
</dbReference>
<keyword evidence="1 2" id="KW-0238">DNA-binding</keyword>
<proteinExistence type="predicted"/>
<dbReference type="InterPro" id="IPR041673">
    <property type="entry name" value="TetR_C_23"/>
</dbReference>
<gene>
    <name evidence="4" type="ORF">SAMN04488591_0593</name>
</gene>
<accession>A0A1I6G0H3</accession>
<feature type="DNA-binding region" description="H-T-H motif" evidence="2">
    <location>
        <begin position="57"/>
        <end position="76"/>
    </location>
</feature>
<evidence type="ECO:0000256" key="2">
    <source>
        <dbReference type="PROSITE-ProRule" id="PRU00335"/>
    </source>
</evidence>
<evidence type="ECO:0000313" key="5">
    <source>
        <dbReference type="Proteomes" id="UP000198877"/>
    </source>
</evidence>
<dbReference type="InterPro" id="IPR050109">
    <property type="entry name" value="HTH-type_TetR-like_transc_reg"/>
</dbReference>
<dbReference type="Pfam" id="PF00440">
    <property type="entry name" value="TetR_N"/>
    <property type="match status" value="1"/>
</dbReference>
<dbReference type="GO" id="GO:0000976">
    <property type="term" value="F:transcription cis-regulatory region binding"/>
    <property type="evidence" value="ECO:0007669"/>
    <property type="project" value="TreeGrafter"/>
</dbReference>
<dbReference type="InterPro" id="IPR001647">
    <property type="entry name" value="HTH_TetR"/>
</dbReference>
<dbReference type="PRINTS" id="PR00455">
    <property type="entry name" value="HTHTETR"/>
</dbReference>
<dbReference type="PANTHER" id="PTHR30055">
    <property type="entry name" value="HTH-TYPE TRANSCRIPTIONAL REGULATOR RUTR"/>
    <property type="match status" value="1"/>
</dbReference>
<dbReference type="InterPro" id="IPR036271">
    <property type="entry name" value="Tet_transcr_reg_TetR-rel_C_sf"/>
</dbReference>
<dbReference type="Proteomes" id="UP000198877">
    <property type="component" value="Unassembled WGS sequence"/>
</dbReference>
<name>A0A1I6G0H3_9MICO</name>
<dbReference type="SUPFAM" id="SSF48498">
    <property type="entry name" value="Tetracyclin repressor-like, C-terminal domain"/>
    <property type="match status" value="1"/>
</dbReference>
<reference evidence="5" key="1">
    <citation type="submission" date="2016-10" db="EMBL/GenBank/DDBJ databases">
        <authorList>
            <person name="Varghese N."/>
            <person name="Submissions S."/>
        </authorList>
    </citation>
    <scope>NUCLEOTIDE SEQUENCE [LARGE SCALE GENOMIC DNA]</scope>
    <source>
        <strain evidence="5">CL127</strain>
    </source>
</reference>
<dbReference type="InterPro" id="IPR023772">
    <property type="entry name" value="DNA-bd_HTH_TetR-type_CS"/>
</dbReference>
<dbReference type="InterPro" id="IPR009057">
    <property type="entry name" value="Homeodomain-like_sf"/>
</dbReference>
<dbReference type="EMBL" id="FOYR01000001">
    <property type="protein sequence ID" value="SFR35679.1"/>
    <property type="molecule type" value="Genomic_DNA"/>
</dbReference>
<dbReference type="PROSITE" id="PS50977">
    <property type="entry name" value="HTH_TETR_2"/>
    <property type="match status" value="1"/>
</dbReference>